<dbReference type="Proteomes" id="UP000193224">
    <property type="component" value="Unassembled WGS sequence"/>
</dbReference>
<protein>
    <submittedName>
        <fullName evidence="4">tRNA1(Val) (Adenine(37)-N6)-methyltransferase</fullName>
        <ecNumber evidence="4">2.1.1.223</ecNumber>
    </submittedName>
</protein>
<dbReference type="GO" id="GO:0003676">
    <property type="term" value="F:nucleic acid binding"/>
    <property type="evidence" value="ECO:0007669"/>
    <property type="project" value="InterPro"/>
</dbReference>
<dbReference type="GO" id="GO:0032259">
    <property type="term" value="P:methylation"/>
    <property type="evidence" value="ECO:0007669"/>
    <property type="project" value="UniProtKB-KW"/>
</dbReference>
<sequence>MAEVWPEDQLSADRFLGGKLQLIQPKSGYRAGIDPVLLAASVPAASGDTVLDLGCGAGAALLCLGRRVPGLSLTGLELQPSYADLARRNAALNQLGAEIVNGDLQQMPACITQRQFSHVIANPPYFDRCTGTRAQDAGREAALGEDTPLADWIASAAKRVAPKGTVTVIQRAERMPALLSAMASHLGSLEALPLIPRPGRTARLILLRGRKGGRADFKLHHGWVLHEGNSHPGDRENYTNATACVLRDGAALQFSQ</sequence>
<dbReference type="RefSeq" id="WP_085800942.1">
    <property type="nucleotide sequence ID" value="NZ_FWXB01000010.1"/>
</dbReference>
<dbReference type="CDD" id="cd02440">
    <property type="entry name" value="AdoMet_MTases"/>
    <property type="match status" value="1"/>
</dbReference>
<dbReference type="OrthoDB" id="5489421at2"/>
<keyword evidence="4" id="KW-0808">Transferase</keyword>
<reference evidence="4 5" key="1">
    <citation type="submission" date="2017-03" db="EMBL/GenBank/DDBJ databases">
        <authorList>
            <person name="Afonso C.L."/>
            <person name="Miller P.J."/>
            <person name="Scott M.A."/>
            <person name="Spackman E."/>
            <person name="Goraichik I."/>
            <person name="Dimitrov K.M."/>
            <person name="Suarez D.L."/>
            <person name="Swayne D.E."/>
        </authorList>
    </citation>
    <scope>NUCLEOTIDE SEQUENCE [LARGE SCALE GENOMIC DNA]</scope>
    <source>
        <strain evidence="4 5">CECT 7745</strain>
    </source>
</reference>
<gene>
    <name evidence="4" type="primary">yfiC</name>
    <name evidence="4" type="ORF">ROA7745_02748</name>
</gene>
<dbReference type="InterPro" id="IPR002052">
    <property type="entry name" value="DNA_methylase_N6_adenine_CS"/>
</dbReference>
<keyword evidence="2" id="KW-0949">S-adenosyl-L-methionine</keyword>
<name>A0A1X7BTJ9_9RHOB</name>
<evidence type="ECO:0000313" key="4">
    <source>
        <dbReference type="EMBL" id="SMC12915.1"/>
    </source>
</evidence>
<accession>A0A1X7BTJ9</accession>
<evidence type="ECO:0000256" key="1">
    <source>
        <dbReference type="ARBA" id="ARBA00022603"/>
    </source>
</evidence>
<keyword evidence="5" id="KW-1185">Reference proteome</keyword>
<dbReference type="InterPro" id="IPR050210">
    <property type="entry name" value="tRNA_Adenine-N(6)_MTase"/>
</dbReference>
<dbReference type="PROSITE" id="PS00092">
    <property type="entry name" value="N6_MTASE"/>
    <property type="match status" value="1"/>
</dbReference>
<evidence type="ECO:0000313" key="5">
    <source>
        <dbReference type="Proteomes" id="UP000193224"/>
    </source>
</evidence>
<evidence type="ECO:0000256" key="2">
    <source>
        <dbReference type="ARBA" id="ARBA00022691"/>
    </source>
</evidence>
<feature type="domain" description="Methyltransferase small" evidence="3">
    <location>
        <begin position="37"/>
        <end position="128"/>
    </location>
</feature>
<dbReference type="GO" id="GO:0008757">
    <property type="term" value="F:S-adenosylmethionine-dependent methyltransferase activity"/>
    <property type="evidence" value="ECO:0007669"/>
    <property type="project" value="UniProtKB-ARBA"/>
</dbReference>
<proteinExistence type="predicted"/>
<dbReference type="SUPFAM" id="SSF53335">
    <property type="entry name" value="S-adenosyl-L-methionine-dependent methyltransferases"/>
    <property type="match status" value="1"/>
</dbReference>
<organism evidence="4 5">
    <name type="scientific">Roseovarius aestuarii</name>
    <dbReference type="NCBI Taxonomy" id="475083"/>
    <lineage>
        <taxon>Bacteria</taxon>
        <taxon>Pseudomonadati</taxon>
        <taxon>Pseudomonadota</taxon>
        <taxon>Alphaproteobacteria</taxon>
        <taxon>Rhodobacterales</taxon>
        <taxon>Roseobacteraceae</taxon>
        <taxon>Roseovarius</taxon>
    </lineage>
</organism>
<dbReference type="Gene3D" id="3.40.50.150">
    <property type="entry name" value="Vaccinia Virus protein VP39"/>
    <property type="match status" value="1"/>
</dbReference>
<keyword evidence="1 4" id="KW-0489">Methyltransferase</keyword>
<dbReference type="EC" id="2.1.1.223" evidence="4"/>
<dbReference type="AlphaFoldDB" id="A0A1X7BTJ9"/>
<evidence type="ECO:0000259" key="3">
    <source>
        <dbReference type="Pfam" id="PF05175"/>
    </source>
</evidence>
<dbReference type="InterPro" id="IPR007848">
    <property type="entry name" value="Small_mtfrase_dom"/>
</dbReference>
<dbReference type="InterPro" id="IPR029063">
    <property type="entry name" value="SAM-dependent_MTases_sf"/>
</dbReference>
<dbReference type="EMBL" id="FWXB01000010">
    <property type="protein sequence ID" value="SMC12915.1"/>
    <property type="molecule type" value="Genomic_DNA"/>
</dbReference>
<dbReference type="PANTHER" id="PTHR47739">
    <property type="entry name" value="TRNA1(VAL) (ADENINE(37)-N6)-METHYLTRANSFERASE"/>
    <property type="match status" value="1"/>
</dbReference>
<dbReference type="GO" id="GO:0008170">
    <property type="term" value="F:N-methyltransferase activity"/>
    <property type="evidence" value="ECO:0007669"/>
    <property type="project" value="UniProtKB-ARBA"/>
</dbReference>
<dbReference type="PANTHER" id="PTHR47739:SF1">
    <property type="entry name" value="TRNA1(VAL) (ADENINE(37)-N6)-METHYLTRANSFERASE"/>
    <property type="match status" value="1"/>
</dbReference>
<dbReference type="Pfam" id="PF05175">
    <property type="entry name" value="MTS"/>
    <property type="match status" value="1"/>
</dbReference>